<dbReference type="GO" id="GO:0031956">
    <property type="term" value="F:medium-chain fatty acid-CoA ligase activity"/>
    <property type="evidence" value="ECO:0007669"/>
    <property type="project" value="TreeGrafter"/>
</dbReference>
<keyword evidence="2" id="KW-0597">Phosphoprotein</keyword>
<keyword evidence="3" id="KW-0812">Transmembrane</keyword>
<name>A0AB34KNY4_9PEZI</name>
<dbReference type="RefSeq" id="XP_069228918.1">
    <property type="nucleotide sequence ID" value="XM_069373732.1"/>
</dbReference>
<keyword evidence="6" id="KW-1185">Reference proteome</keyword>
<dbReference type="SUPFAM" id="SSF56801">
    <property type="entry name" value="Acetyl-CoA synthetase-like"/>
    <property type="match status" value="1"/>
</dbReference>
<dbReference type="SUPFAM" id="SSF47336">
    <property type="entry name" value="ACP-like"/>
    <property type="match status" value="1"/>
</dbReference>
<dbReference type="Gene3D" id="3.40.50.1820">
    <property type="entry name" value="alpha/beta hydrolase"/>
    <property type="match status" value="1"/>
</dbReference>
<dbReference type="InterPro" id="IPR009081">
    <property type="entry name" value="PP-bd_ACP"/>
</dbReference>
<dbReference type="InterPro" id="IPR042099">
    <property type="entry name" value="ANL_N_sf"/>
</dbReference>
<dbReference type="Pfam" id="PF00550">
    <property type="entry name" value="PP-binding"/>
    <property type="match status" value="1"/>
</dbReference>
<reference evidence="5 6" key="1">
    <citation type="journal article" date="2020" name="Microbiol. Resour. Announc.">
        <title>Draft Genome Sequence of a Cladosporium Species Isolated from the Mesophotic Ascidian Didemnum maculosum.</title>
        <authorList>
            <person name="Gioti A."/>
            <person name="Siaperas R."/>
            <person name="Nikolaivits E."/>
            <person name="Le Goff G."/>
            <person name="Ouazzani J."/>
            <person name="Kotoulas G."/>
            <person name="Topakas E."/>
        </authorList>
    </citation>
    <scope>NUCLEOTIDE SEQUENCE [LARGE SCALE GENOMIC DNA]</scope>
    <source>
        <strain evidence="5 6">TM138-S3</strain>
    </source>
</reference>
<feature type="domain" description="Carrier" evidence="4">
    <location>
        <begin position="782"/>
        <end position="859"/>
    </location>
</feature>
<dbReference type="GeneID" id="96006570"/>
<comment type="caution">
    <text evidence="5">The sequence shown here is derived from an EMBL/GenBank/DDBJ whole genome shotgun (WGS) entry which is preliminary data.</text>
</comment>
<keyword evidence="3" id="KW-0472">Membrane</keyword>
<organism evidence="5 6">
    <name type="scientific">Cladosporium halotolerans</name>
    <dbReference type="NCBI Taxonomy" id="1052096"/>
    <lineage>
        <taxon>Eukaryota</taxon>
        <taxon>Fungi</taxon>
        <taxon>Dikarya</taxon>
        <taxon>Ascomycota</taxon>
        <taxon>Pezizomycotina</taxon>
        <taxon>Dothideomycetes</taxon>
        <taxon>Dothideomycetidae</taxon>
        <taxon>Cladosporiales</taxon>
        <taxon>Cladosporiaceae</taxon>
        <taxon>Cladosporium</taxon>
    </lineage>
</organism>
<dbReference type="InterPro" id="IPR036736">
    <property type="entry name" value="ACP-like_sf"/>
</dbReference>
<proteinExistence type="predicted"/>
<gene>
    <name evidence="5" type="ORF">WHR41_05127</name>
</gene>
<keyword evidence="1" id="KW-0596">Phosphopantetheine</keyword>
<dbReference type="PANTHER" id="PTHR43201:SF10">
    <property type="entry name" value="CARRIER DOMAIN-CONTAINING PROTEIN"/>
    <property type="match status" value="1"/>
</dbReference>
<dbReference type="Proteomes" id="UP000803884">
    <property type="component" value="Unassembled WGS sequence"/>
</dbReference>
<dbReference type="EMBL" id="JAAQHG020000017">
    <property type="protein sequence ID" value="KAL1585812.1"/>
    <property type="molecule type" value="Genomic_DNA"/>
</dbReference>
<keyword evidence="3" id="KW-1133">Transmembrane helix</keyword>
<dbReference type="GO" id="GO:0031177">
    <property type="term" value="F:phosphopantetheine binding"/>
    <property type="evidence" value="ECO:0007669"/>
    <property type="project" value="InterPro"/>
</dbReference>
<dbReference type="InterPro" id="IPR000873">
    <property type="entry name" value="AMP-dep_synth/lig_dom"/>
</dbReference>
<sequence>MANAVGQIEAFALASSLPHSNDLTKYFSFTQQAVASGSPDRTQLLAQIPRSSVPSYGPLSTLSALLSTLPGSWPILRLQQTYTELWKQLPSEAKAGKAPEAAKKLLDLVLRQCKDSYSSMTDLFHPEVTSTAMINPEDGQHLTHHELASCVADFRLPVTAIPGQSKPVVAISLPNGPTLALTVLATASYYTAAPVAHGSGVGAEQFKSDVLQSQTNLVLAAPADVDRLGLRDQWLADASIEVLLVELTADMKLQLRDTNGNPRHDSHFWPQPAPNSADDIGIMLFTSGTSGTKKLVPLFTHSLVCGAAMVIDSWGLSPSMRCLNQMPLNHVGGLVRNLFAPVMSAGSVICCAAYDANLFWDCVEDHAPTWYYASPSMHQGILEAGADRPETVAKSTIRLICNAAGGLLPSLAHQLKDTFSVSAPTTVLPSYGMTECMPISTPPLNYKLDRTGTSGVSVGPEIAILDGNDCYIEDETVGRIAVRGSPVFNGYLKNNKLDTTCFNEEGWFDTGDMGYLDADGFLYITGRSKEVINRGGELISPFEVEEAVVAAGANPDSPVYGRITKALAFSVTHDVLQEVVGIAVVTPEGAPRADLRGLTEAVKGTLSSVKIPVFIVFMDEGVPTNNNKVLRIKLADRLDLPTISDSTPASERYYEADCPPNNTPLKEPIASRPLQVSHEELEETAKQVLPADVDVHVREDESGFYPQLVLAPTTDSSYPGTVGDISADMLILKLSESLPGYLTPKRVHQLQEPLPRSRQGSVDTIAVEKLVNVKPVKSSGATGLSPSEEKIADAFSSILAIPMGDLDGTSDFFDLGGDSMKAGRLLSALRKEFKVRLAIDALFTNKTVSGLANIIDAKIGDEKKGASATATAVEPEPLPGLDVTCSSTNPFLMLLQLVPIGILYPMKRALTWTVFMYCMSYTQNLSTNSSVPGRLLDLVVSIAIGKCVTKIVAPSISIAVKWIVIGKHKEGLYPMWGSYHTRWWFVQKTIETSGIGLFGMFNWTRILYYRLLGAKIGKNVQIVLGAKLGEYDLINIGDNVVLERCKVRPFAAERNTSMYLGRIDIGANCSVGVASSVAAGANLPENTCIGPNSSSWEMSGADESNRDLNQSMIPRGHWLLNWTIGLPLAIIIIFCGCIPWLAALVGMVYGKPGGNHPDNLRTVLIWFSEPERVGFHYLAMAAHSGVGPYFFFFAFLFVKTFFDACMGVQKGGSWQGQSNMAKFRRDFMNTMMPASQFHRLTELFGTHYESTSIFARMLGAKIGKRVYWPGTGPTIQDWDLIEIGNDVVFGSRSHLVTTDAHGSDKVKINSGAMVADRVVLLPGVEMGEKTVMGSGALTRRNGYYADGSTWVGSKNGEAVCLSSPDSASTATSPSLGRRTEMYYDLKKANPPIPTTSLNSSSTTLVKQTPIDSEQSSLYAVEEGHELKFFSNADLKDAQRANAYRMSAMVRDIPDDDPTTPAEDESSSPFGRAFYQGQASYHVWGQFFIFCYSTLIIIAVAVYWNIGSIGAVQVVGNLVRRDDYSEYVMAVAPERPVILYFIFCALIMGIMGAQTIIALLAIIAVKWILMGRRTQGNYDWDKSPYCQRWQLFLKFESFRRTCYGGHGILGLLTGTAWVPMYFRCLGAEIGLDCSIFSSGTPSLYFTEPDLLNLGNRVCVDDASLVGHINTRGKFDLNPLYVGDRSVLRSGSRLLSGARMEPDTCLLEHTLVMAGDIVDQGSTSQGWPAEEFKGNRMPTLKAQKHWVIAE</sequence>
<evidence type="ECO:0000256" key="3">
    <source>
        <dbReference type="SAM" id="Phobius"/>
    </source>
</evidence>
<feature type="transmembrane region" description="Helical" evidence="3">
    <location>
        <begin position="1175"/>
        <end position="1198"/>
    </location>
</feature>
<feature type="transmembrane region" description="Helical" evidence="3">
    <location>
        <begin position="1486"/>
        <end position="1505"/>
    </location>
</feature>
<evidence type="ECO:0000259" key="4">
    <source>
        <dbReference type="PROSITE" id="PS50075"/>
    </source>
</evidence>
<dbReference type="Gene3D" id="3.40.50.12780">
    <property type="entry name" value="N-terminal domain of ligase-like"/>
    <property type="match status" value="1"/>
</dbReference>
<evidence type="ECO:0000256" key="1">
    <source>
        <dbReference type="ARBA" id="ARBA00022450"/>
    </source>
</evidence>
<dbReference type="SMART" id="SM00823">
    <property type="entry name" value="PKS_PP"/>
    <property type="match status" value="1"/>
</dbReference>
<evidence type="ECO:0000313" key="5">
    <source>
        <dbReference type="EMBL" id="KAL1585812.1"/>
    </source>
</evidence>
<dbReference type="InterPro" id="IPR029058">
    <property type="entry name" value="AB_hydrolase_fold"/>
</dbReference>
<dbReference type="GO" id="GO:0006631">
    <property type="term" value="P:fatty acid metabolic process"/>
    <property type="evidence" value="ECO:0007669"/>
    <property type="project" value="TreeGrafter"/>
</dbReference>
<dbReference type="PROSITE" id="PS50075">
    <property type="entry name" value="CARRIER"/>
    <property type="match status" value="1"/>
</dbReference>
<protein>
    <recommendedName>
        <fullName evidence="4">Carrier domain-containing protein</fullName>
    </recommendedName>
</protein>
<dbReference type="Gene3D" id="3.30.300.30">
    <property type="match status" value="1"/>
</dbReference>
<dbReference type="InterPro" id="IPR011004">
    <property type="entry name" value="Trimer_LpxA-like_sf"/>
</dbReference>
<dbReference type="SUPFAM" id="SSF51161">
    <property type="entry name" value="Trimeric LpxA-like enzymes"/>
    <property type="match status" value="3"/>
</dbReference>
<evidence type="ECO:0000256" key="2">
    <source>
        <dbReference type="ARBA" id="ARBA00022553"/>
    </source>
</evidence>
<evidence type="ECO:0000313" key="6">
    <source>
        <dbReference type="Proteomes" id="UP000803884"/>
    </source>
</evidence>
<dbReference type="Gene3D" id="2.160.10.10">
    <property type="entry name" value="Hexapeptide repeat proteins"/>
    <property type="match status" value="2"/>
</dbReference>
<dbReference type="PANTHER" id="PTHR43201">
    <property type="entry name" value="ACYL-COA SYNTHETASE"/>
    <property type="match status" value="1"/>
</dbReference>
<dbReference type="InterPro" id="IPR020806">
    <property type="entry name" value="PKS_PP-bd"/>
</dbReference>
<dbReference type="InterPro" id="IPR045851">
    <property type="entry name" value="AMP-bd_C_sf"/>
</dbReference>
<feature type="transmembrane region" description="Helical" evidence="3">
    <location>
        <begin position="1536"/>
        <end position="1564"/>
    </location>
</feature>
<accession>A0AB34KNY4</accession>
<dbReference type="Pfam" id="PF00501">
    <property type="entry name" value="AMP-binding"/>
    <property type="match status" value="1"/>
</dbReference>
<feature type="transmembrane region" description="Helical" evidence="3">
    <location>
        <begin position="1119"/>
        <end position="1142"/>
    </location>
</feature>